<dbReference type="NCBIfam" id="TIGR00199">
    <property type="entry name" value="PncC_domain"/>
    <property type="match status" value="1"/>
</dbReference>
<dbReference type="RefSeq" id="WP_005997954.1">
    <property type="nucleotide sequence ID" value="NZ_AAEW02000002.1"/>
</dbReference>
<name>Q1K3C5_DESA6</name>
<feature type="domain" description="MoaB/Mog" evidence="2">
    <location>
        <begin position="4"/>
        <end position="170"/>
    </location>
</feature>
<dbReference type="SUPFAM" id="SSF53218">
    <property type="entry name" value="Molybdenum cofactor biosynthesis proteins"/>
    <property type="match status" value="1"/>
</dbReference>
<dbReference type="EMBL" id="AAEW02000002">
    <property type="protein sequence ID" value="EAT17049.1"/>
    <property type="molecule type" value="Genomic_DNA"/>
</dbReference>
<dbReference type="OrthoDB" id="9801454at2"/>
<evidence type="ECO:0000313" key="4">
    <source>
        <dbReference type="Proteomes" id="UP000005695"/>
    </source>
</evidence>
<dbReference type="SMART" id="SM00852">
    <property type="entry name" value="MoCF_biosynth"/>
    <property type="match status" value="1"/>
</dbReference>
<reference evidence="3" key="1">
    <citation type="submission" date="2006-05" db="EMBL/GenBank/DDBJ databases">
        <title>Annotation of the draft genome assembly of Desulfuromonas acetoxidans DSM 684.</title>
        <authorList>
            <consortium name="US DOE Joint Genome Institute (JGI-ORNL)"/>
            <person name="Larimer F."/>
            <person name="Land M."/>
            <person name="Hauser L."/>
        </authorList>
    </citation>
    <scope>NUCLEOTIDE SEQUENCE [LARGE SCALE GENOMIC DNA]</scope>
    <source>
        <strain evidence="3">DSM 684</strain>
    </source>
</reference>
<dbReference type="PANTHER" id="PTHR13939">
    <property type="entry name" value="NICOTINAMIDE-NUCLEOTIDE AMIDOHYDROLASE PNCC"/>
    <property type="match status" value="1"/>
</dbReference>
<dbReference type="NCBIfam" id="TIGR00200">
    <property type="entry name" value="cinA_nterm"/>
    <property type="match status" value="1"/>
</dbReference>
<comment type="caution">
    <text evidence="3">The sequence shown here is derived from an EMBL/GenBank/DDBJ whole genome shotgun (WGS) entry which is preliminary data.</text>
</comment>
<dbReference type="CDD" id="cd00885">
    <property type="entry name" value="cinA"/>
    <property type="match status" value="1"/>
</dbReference>
<dbReference type="InterPro" id="IPR001453">
    <property type="entry name" value="MoaB/Mog_dom"/>
</dbReference>
<gene>
    <name evidence="3" type="ORF">Dace_2915</name>
</gene>
<sequence length="408" mass="44218">MKIAVVTIGDELLNGEVVDTNTAEIARALRCEGYEIDQAVTLSDQPQLIAATLQQLNKQKVIALVSGGLGPTRDDVTARAAAQAFHLTLALNDLALRQIEAFFKKSGRAFPPGNEKQALIPHKAQVMENCCGTAPGFIITHNNCPAFFMPGVPHEMIAMLQQQVIPALRRLVTPTLFCGERVLKVFGLPENDIERQLPASLFPQSVALTFRLEYPLVLIKLNTSGKQESDLDEAEHIVRNRLKHHVVASGDQTLPEVVHHLLCHAEVTLSLAESCTGGLIAKLLTDLPGSSAYLERGAVTYANSAKHDWLGISNELLLEKGAVSTECARGMVTGIRQRARTDYAIAVTGIAGPGGGTAEKPCGTVFIGLATPQHTEVRECHFSGDRNQVRVKTAYTALDWLRRTLSPT</sequence>
<dbReference type="PANTHER" id="PTHR13939:SF0">
    <property type="entry name" value="NMN AMIDOHYDROLASE-LIKE PROTEIN YFAY"/>
    <property type="match status" value="1"/>
</dbReference>
<dbReference type="SUPFAM" id="SSF142433">
    <property type="entry name" value="CinA-like"/>
    <property type="match status" value="1"/>
</dbReference>
<comment type="similarity">
    <text evidence="1">Belongs to the CinA family.</text>
</comment>
<dbReference type="InterPro" id="IPR036425">
    <property type="entry name" value="MoaB/Mog-like_dom_sf"/>
</dbReference>
<dbReference type="AlphaFoldDB" id="Q1K3C5"/>
<keyword evidence="4" id="KW-1185">Reference proteome</keyword>
<protein>
    <recommendedName>
        <fullName evidence="1">CinA-like protein</fullName>
    </recommendedName>
</protein>
<dbReference type="InterPro" id="IPR008135">
    <property type="entry name" value="Competence-induced_CinA"/>
</dbReference>
<dbReference type="Pfam" id="PF02464">
    <property type="entry name" value="CinA"/>
    <property type="match status" value="1"/>
</dbReference>
<dbReference type="Pfam" id="PF00994">
    <property type="entry name" value="MoCF_biosynth"/>
    <property type="match status" value="1"/>
</dbReference>
<dbReference type="InterPro" id="IPR036653">
    <property type="entry name" value="CinA-like_C"/>
</dbReference>
<dbReference type="HAMAP" id="MF_00226_B">
    <property type="entry name" value="CinA_B"/>
    <property type="match status" value="1"/>
</dbReference>
<evidence type="ECO:0000313" key="3">
    <source>
        <dbReference type="EMBL" id="EAT17049.1"/>
    </source>
</evidence>
<dbReference type="Gene3D" id="3.90.950.20">
    <property type="entry name" value="CinA-like"/>
    <property type="match status" value="1"/>
</dbReference>
<reference evidence="3" key="2">
    <citation type="submission" date="2006-05" db="EMBL/GenBank/DDBJ databases">
        <title>Sequencing of the draft genome and assembly of Desulfuromonas acetoxidans DSM 684.</title>
        <authorList>
            <consortium name="US DOE Joint Genome Institute (JGI-PGF)"/>
            <person name="Copeland A."/>
            <person name="Lucas S."/>
            <person name="Lapidus A."/>
            <person name="Barry K."/>
            <person name="Detter J.C."/>
            <person name="Glavina del Rio T."/>
            <person name="Hammon N."/>
            <person name="Israni S."/>
            <person name="Dalin E."/>
            <person name="Tice H."/>
            <person name="Bruce D."/>
            <person name="Pitluck S."/>
            <person name="Richardson P."/>
        </authorList>
    </citation>
    <scope>NUCLEOTIDE SEQUENCE [LARGE SCALE GENOMIC DNA]</scope>
    <source>
        <strain evidence="3">DSM 684</strain>
    </source>
</reference>
<dbReference type="Proteomes" id="UP000005695">
    <property type="component" value="Unassembled WGS sequence"/>
</dbReference>
<dbReference type="PIRSF" id="PIRSF006728">
    <property type="entry name" value="CinA"/>
    <property type="match status" value="1"/>
</dbReference>
<evidence type="ECO:0000259" key="2">
    <source>
        <dbReference type="SMART" id="SM00852"/>
    </source>
</evidence>
<proteinExistence type="inferred from homology"/>
<organism evidence="3 4">
    <name type="scientific">Desulfuromonas acetoxidans (strain DSM 684 / 11070)</name>
    <dbReference type="NCBI Taxonomy" id="281689"/>
    <lineage>
        <taxon>Bacteria</taxon>
        <taxon>Pseudomonadati</taxon>
        <taxon>Thermodesulfobacteriota</taxon>
        <taxon>Desulfuromonadia</taxon>
        <taxon>Desulfuromonadales</taxon>
        <taxon>Desulfuromonadaceae</taxon>
        <taxon>Desulfuromonas</taxon>
    </lineage>
</organism>
<dbReference type="InterPro" id="IPR050101">
    <property type="entry name" value="CinA"/>
</dbReference>
<dbReference type="InterPro" id="IPR008136">
    <property type="entry name" value="CinA_C"/>
</dbReference>
<dbReference type="Gene3D" id="3.40.980.10">
    <property type="entry name" value="MoaB/Mog-like domain"/>
    <property type="match status" value="1"/>
</dbReference>
<accession>Q1K3C5</accession>
<evidence type="ECO:0000256" key="1">
    <source>
        <dbReference type="HAMAP-Rule" id="MF_00226"/>
    </source>
</evidence>